<organism evidence="6 7">
    <name type="scientific">Acinetobacter shaoyimingii</name>
    <dbReference type="NCBI Taxonomy" id="2715164"/>
    <lineage>
        <taxon>Bacteria</taxon>
        <taxon>Pseudomonadati</taxon>
        <taxon>Pseudomonadota</taxon>
        <taxon>Gammaproteobacteria</taxon>
        <taxon>Moraxellales</taxon>
        <taxon>Moraxellaceae</taxon>
        <taxon>Acinetobacter</taxon>
    </lineage>
</organism>
<reference evidence="6 7" key="1">
    <citation type="submission" date="2020-03" db="EMBL/GenBank/DDBJ databases">
        <authorList>
            <person name="Zhu W."/>
        </authorList>
    </citation>
    <scope>NUCLEOTIDE SEQUENCE [LARGE SCALE GENOMIC DNA]</scope>
    <source>
        <strain evidence="6 7">323-1</strain>
    </source>
</reference>
<feature type="DNA-binding region" description="H-T-H motif" evidence="4">
    <location>
        <begin position="49"/>
        <end position="68"/>
    </location>
</feature>
<dbReference type="PANTHER" id="PTHR47506">
    <property type="entry name" value="TRANSCRIPTIONAL REGULATORY PROTEIN"/>
    <property type="match status" value="1"/>
</dbReference>
<dbReference type="Gene3D" id="1.10.357.10">
    <property type="entry name" value="Tetracycline Repressor, domain 2"/>
    <property type="match status" value="1"/>
</dbReference>
<dbReference type="Pfam" id="PF00440">
    <property type="entry name" value="TetR_N"/>
    <property type="match status" value="1"/>
</dbReference>
<dbReference type="GO" id="GO:0003677">
    <property type="term" value="F:DNA binding"/>
    <property type="evidence" value="ECO:0007669"/>
    <property type="project" value="UniProtKB-UniRule"/>
</dbReference>
<dbReference type="Proteomes" id="UP000502297">
    <property type="component" value="Chromosome"/>
</dbReference>
<keyword evidence="7" id="KW-1185">Reference proteome</keyword>
<dbReference type="PANTHER" id="PTHR47506:SF1">
    <property type="entry name" value="HTH-TYPE TRANSCRIPTIONAL REGULATOR YJDC"/>
    <property type="match status" value="1"/>
</dbReference>
<dbReference type="Gene3D" id="1.10.10.60">
    <property type="entry name" value="Homeodomain-like"/>
    <property type="match status" value="1"/>
</dbReference>
<dbReference type="SUPFAM" id="SSF46689">
    <property type="entry name" value="Homeodomain-like"/>
    <property type="match status" value="1"/>
</dbReference>
<evidence type="ECO:0000313" key="7">
    <source>
        <dbReference type="Proteomes" id="UP000502297"/>
    </source>
</evidence>
<name>A0A6G8RUK7_9GAMM</name>
<gene>
    <name evidence="6" type="ORF">G8E00_05870</name>
</gene>
<feature type="domain" description="HTH tetR-type" evidence="5">
    <location>
        <begin position="26"/>
        <end position="86"/>
    </location>
</feature>
<proteinExistence type="predicted"/>
<evidence type="ECO:0000313" key="6">
    <source>
        <dbReference type="EMBL" id="QIO05510.1"/>
    </source>
</evidence>
<sequence length="217" mass="24864">MQDNTKPENQAVSSNIHLRRRGRPKCFDENQALEKAMLLFWQYGYEATSISDLTQSLGITAPSLYGTFGDKVELFKKSLDYYLANEACPIDEIFKQAKTAKIAMELYLFENLKRLIQDYKPTGCMLVVSTMNCSITNQQIQTELLNKRLATKQKIFARIQQGVKQGEIPSMTDIQAMTDFYTTMLQGMTIQARDGATMEQLEHVVIMAMKNWDNFLK</sequence>
<keyword evidence="1" id="KW-0805">Transcription regulation</keyword>
<keyword evidence="2 4" id="KW-0238">DNA-binding</keyword>
<dbReference type="SUPFAM" id="SSF48498">
    <property type="entry name" value="Tetracyclin repressor-like, C-terminal domain"/>
    <property type="match status" value="1"/>
</dbReference>
<dbReference type="AlphaFoldDB" id="A0A6G8RUK7"/>
<evidence type="ECO:0000256" key="2">
    <source>
        <dbReference type="ARBA" id="ARBA00023125"/>
    </source>
</evidence>
<dbReference type="KEGG" id="asha:G8E00_05870"/>
<dbReference type="EMBL" id="CP049801">
    <property type="protein sequence ID" value="QIO05510.1"/>
    <property type="molecule type" value="Genomic_DNA"/>
</dbReference>
<evidence type="ECO:0000256" key="4">
    <source>
        <dbReference type="PROSITE-ProRule" id="PRU00335"/>
    </source>
</evidence>
<protein>
    <submittedName>
        <fullName evidence="6">TetR/AcrR family transcriptional regulator</fullName>
    </submittedName>
</protein>
<dbReference type="PROSITE" id="PS50977">
    <property type="entry name" value="HTH_TETR_2"/>
    <property type="match status" value="1"/>
</dbReference>
<evidence type="ECO:0000256" key="3">
    <source>
        <dbReference type="ARBA" id="ARBA00023163"/>
    </source>
</evidence>
<evidence type="ECO:0000259" key="5">
    <source>
        <dbReference type="PROSITE" id="PS50977"/>
    </source>
</evidence>
<keyword evidence="3" id="KW-0804">Transcription</keyword>
<accession>A0A6G8RUK7</accession>
<dbReference type="InterPro" id="IPR009057">
    <property type="entry name" value="Homeodomain-like_sf"/>
</dbReference>
<dbReference type="InterPro" id="IPR001647">
    <property type="entry name" value="HTH_TetR"/>
</dbReference>
<dbReference type="InterPro" id="IPR036271">
    <property type="entry name" value="Tet_transcr_reg_TetR-rel_C_sf"/>
</dbReference>
<evidence type="ECO:0000256" key="1">
    <source>
        <dbReference type="ARBA" id="ARBA00023015"/>
    </source>
</evidence>
<dbReference type="RefSeq" id="WP_166222631.1">
    <property type="nucleotide sequence ID" value="NZ_CP049801.1"/>
</dbReference>